<dbReference type="Proteomes" id="UP000824180">
    <property type="component" value="Unassembled WGS sequence"/>
</dbReference>
<comment type="similarity">
    <text evidence="2">Belongs to the GSP F family.</text>
</comment>
<feature type="transmembrane region" description="Helical" evidence="7">
    <location>
        <begin position="320"/>
        <end position="341"/>
    </location>
</feature>
<keyword evidence="6 7" id="KW-0472">Membrane</keyword>
<evidence type="ECO:0000256" key="3">
    <source>
        <dbReference type="ARBA" id="ARBA00022475"/>
    </source>
</evidence>
<comment type="subcellular location">
    <subcellularLocation>
        <location evidence="1">Cell membrane</location>
        <topology evidence="1">Multi-pass membrane protein</topology>
    </subcellularLocation>
</comment>
<feature type="transmembrane region" description="Helical" evidence="7">
    <location>
        <begin position="128"/>
        <end position="149"/>
    </location>
</feature>
<keyword evidence="5 7" id="KW-1133">Transmembrane helix</keyword>
<reference evidence="9" key="1">
    <citation type="journal article" date="2021" name="PeerJ">
        <title>Extensive microbial diversity within the chicken gut microbiome revealed by metagenomics and culture.</title>
        <authorList>
            <person name="Gilroy R."/>
            <person name="Ravi A."/>
            <person name="Getino M."/>
            <person name="Pursley I."/>
            <person name="Horton D.L."/>
            <person name="Alikhan N.F."/>
            <person name="Baker D."/>
            <person name="Gharbi K."/>
            <person name="Hall N."/>
            <person name="Watson M."/>
            <person name="Adriaenssens E.M."/>
            <person name="Foster-Nyarko E."/>
            <person name="Jarju S."/>
            <person name="Secka A."/>
            <person name="Antonio M."/>
            <person name="Oren A."/>
            <person name="Chaudhuri R.R."/>
            <person name="La Ragione R."/>
            <person name="Hildebrand F."/>
            <person name="Pallen M.J."/>
        </authorList>
    </citation>
    <scope>NUCLEOTIDE SEQUENCE</scope>
    <source>
        <strain evidence="9">876</strain>
    </source>
</reference>
<keyword evidence="3" id="KW-1003">Cell membrane</keyword>
<dbReference type="EMBL" id="JAHLFK010000002">
    <property type="protein sequence ID" value="MBU3829382.1"/>
    <property type="molecule type" value="Genomic_DNA"/>
</dbReference>
<evidence type="ECO:0000256" key="2">
    <source>
        <dbReference type="ARBA" id="ARBA00005745"/>
    </source>
</evidence>
<sequence length="355" mass="40484">MSGNNGLNSYFKKNKLHWQLTKNSKTVKFSRHDQAEWLLLIADLLKSGFPLHHAIAFSASVLNKHRILFQTINQSMSAGETFADCLKPYIGTNLYYQLLLAEQHGNLEECLQEIGKLMVLQEKQRQKLVNLIQYPLILLGLLIILMIALKVFVFPELSEWGGKSGNFDNFYLIDIFAYSAGGIIVTAFLEIMKWSKMDQLQKVRTCCSLPVIGKCYRLFYGYYVVTNLAMMMRHGLKIREICLIVEKYQSQDFLSLLGKIVKNEVNQGHDLTLVFQQAPFLPPELKLIIEKGSTIDDLGNDLTALANILFQRLASRIERLLTLIQPIIFGIIAIIIVGLYLRLLLPIYHSMQGVI</sequence>
<keyword evidence="4 7" id="KW-0812">Transmembrane</keyword>
<dbReference type="InterPro" id="IPR042094">
    <property type="entry name" value="T2SS_GspF_sf"/>
</dbReference>
<evidence type="ECO:0000256" key="7">
    <source>
        <dbReference type="SAM" id="Phobius"/>
    </source>
</evidence>
<dbReference type="InterPro" id="IPR003004">
    <property type="entry name" value="GspF/PilC"/>
</dbReference>
<evidence type="ECO:0000256" key="1">
    <source>
        <dbReference type="ARBA" id="ARBA00004651"/>
    </source>
</evidence>
<feature type="domain" description="Type II secretion system protein GspF" evidence="8">
    <location>
        <begin position="226"/>
        <end position="346"/>
    </location>
</feature>
<evidence type="ECO:0000256" key="4">
    <source>
        <dbReference type="ARBA" id="ARBA00022692"/>
    </source>
</evidence>
<evidence type="ECO:0000259" key="8">
    <source>
        <dbReference type="Pfam" id="PF00482"/>
    </source>
</evidence>
<dbReference type="GO" id="GO:0005886">
    <property type="term" value="C:plasma membrane"/>
    <property type="evidence" value="ECO:0007669"/>
    <property type="project" value="UniProtKB-SubCell"/>
</dbReference>
<evidence type="ECO:0000256" key="5">
    <source>
        <dbReference type="ARBA" id="ARBA00022989"/>
    </source>
</evidence>
<dbReference type="AlphaFoldDB" id="A0A9E2NUJ2"/>
<evidence type="ECO:0000256" key="6">
    <source>
        <dbReference type="ARBA" id="ARBA00023136"/>
    </source>
</evidence>
<evidence type="ECO:0000313" key="9">
    <source>
        <dbReference type="EMBL" id="MBU3829382.1"/>
    </source>
</evidence>
<organism evidence="9 10">
    <name type="scientific">Candidatus Limosilactobacillus merdavium</name>
    <dbReference type="NCBI Taxonomy" id="2838651"/>
    <lineage>
        <taxon>Bacteria</taxon>
        <taxon>Bacillati</taxon>
        <taxon>Bacillota</taxon>
        <taxon>Bacilli</taxon>
        <taxon>Lactobacillales</taxon>
        <taxon>Lactobacillaceae</taxon>
        <taxon>Limosilactobacillus</taxon>
    </lineage>
</organism>
<proteinExistence type="inferred from homology"/>
<comment type="caution">
    <text evidence="9">The sequence shown here is derived from an EMBL/GenBank/DDBJ whole genome shotgun (WGS) entry which is preliminary data.</text>
</comment>
<accession>A0A9E2NUJ2</accession>
<evidence type="ECO:0000313" key="10">
    <source>
        <dbReference type="Proteomes" id="UP000824180"/>
    </source>
</evidence>
<feature type="domain" description="Type II secretion system protein GspF" evidence="8">
    <location>
        <begin position="37"/>
        <end position="155"/>
    </location>
</feature>
<gene>
    <name evidence="9" type="ORF">H9843_00525</name>
</gene>
<dbReference type="NCBIfam" id="NF041012">
    <property type="entry name" value="T4P_ComGB"/>
    <property type="match status" value="1"/>
</dbReference>
<protein>
    <submittedName>
        <fullName evidence="9">Type II secretion system F family protein</fullName>
    </submittedName>
</protein>
<reference evidence="9" key="2">
    <citation type="submission" date="2021-04" db="EMBL/GenBank/DDBJ databases">
        <authorList>
            <person name="Gilroy R."/>
        </authorList>
    </citation>
    <scope>NUCLEOTIDE SEQUENCE</scope>
    <source>
        <strain evidence="9">876</strain>
    </source>
</reference>
<dbReference type="Pfam" id="PF00482">
    <property type="entry name" value="T2SSF"/>
    <property type="match status" value="2"/>
</dbReference>
<feature type="transmembrane region" description="Helical" evidence="7">
    <location>
        <begin position="169"/>
        <end position="192"/>
    </location>
</feature>
<dbReference type="PANTHER" id="PTHR30012">
    <property type="entry name" value="GENERAL SECRETION PATHWAY PROTEIN"/>
    <property type="match status" value="1"/>
</dbReference>
<dbReference type="PANTHER" id="PTHR30012:SF0">
    <property type="entry name" value="TYPE II SECRETION SYSTEM PROTEIN F-RELATED"/>
    <property type="match status" value="1"/>
</dbReference>
<dbReference type="InterPro" id="IPR047692">
    <property type="entry name" value="T4P_ComGB"/>
</dbReference>
<dbReference type="InterPro" id="IPR018076">
    <property type="entry name" value="T2SS_GspF_dom"/>
</dbReference>
<dbReference type="Gene3D" id="1.20.81.30">
    <property type="entry name" value="Type II secretion system (T2SS), domain F"/>
    <property type="match status" value="2"/>
</dbReference>
<name>A0A9E2NUJ2_9LACO</name>